<organism evidence="2 3">
    <name type="scientific">Micromonospora echinofusca</name>
    <dbReference type="NCBI Taxonomy" id="47858"/>
    <lineage>
        <taxon>Bacteria</taxon>
        <taxon>Bacillati</taxon>
        <taxon>Actinomycetota</taxon>
        <taxon>Actinomycetes</taxon>
        <taxon>Micromonosporales</taxon>
        <taxon>Micromonosporaceae</taxon>
        <taxon>Micromonospora</taxon>
    </lineage>
</organism>
<evidence type="ECO:0000259" key="1">
    <source>
        <dbReference type="Pfam" id="PF13700"/>
    </source>
</evidence>
<feature type="domain" description="DUF4158" evidence="1">
    <location>
        <begin position="1"/>
        <end position="146"/>
    </location>
</feature>
<dbReference type="Pfam" id="PF13700">
    <property type="entry name" value="DUF4158"/>
    <property type="match status" value="1"/>
</dbReference>
<sequence length="260" mass="29464">MERFFFLDDADRELVVTRRGAHNRLGFASQLVTVRFLGAFLSDPLDVPLVVLDYVAAQVGVGDPSCVKRYTEREKTRLEHQWEIAQVDGFVSFASAQESLVQWLDRRSWTTGDGPKALFFAAVAWLRERKVLLPAVTPLMRLVAEVRQAAETRLFDQLAGAVSAEQARLLESVLQVPEGQRRSQLDLWRRGERSTTGRGMVAALTRVSSIAGLGMRRVDVAVVPTRRVIELARRRRHRSWPGIRTGAGWRRCWRRCGGLR</sequence>
<dbReference type="Proteomes" id="UP000198251">
    <property type="component" value="Chromosome I"/>
</dbReference>
<accession>A0A1C5GAA6</accession>
<reference evidence="2 3" key="1">
    <citation type="submission" date="2016-06" db="EMBL/GenBank/DDBJ databases">
        <authorList>
            <person name="Kjaerup R.B."/>
            <person name="Dalgaard T.S."/>
            <person name="Juul-Madsen H.R."/>
        </authorList>
    </citation>
    <scope>NUCLEOTIDE SEQUENCE [LARGE SCALE GENOMIC DNA]</scope>
    <source>
        <strain evidence="2 3">DSM 43913</strain>
    </source>
</reference>
<evidence type="ECO:0000313" key="2">
    <source>
        <dbReference type="EMBL" id="SCG16482.1"/>
    </source>
</evidence>
<evidence type="ECO:0000313" key="3">
    <source>
        <dbReference type="Proteomes" id="UP000198251"/>
    </source>
</evidence>
<proteinExistence type="predicted"/>
<name>A0A1C5GAA6_MICEH</name>
<dbReference type="AlphaFoldDB" id="A0A1C5GAA6"/>
<dbReference type="EMBL" id="LT607733">
    <property type="protein sequence ID" value="SCG16482.1"/>
    <property type="molecule type" value="Genomic_DNA"/>
</dbReference>
<dbReference type="InterPro" id="IPR025296">
    <property type="entry name" value="DUF4158"/>
</dbReference>
<keyword evidence="3" id="KW-1185">Reference proteome</keyword>
<gene>
    <name evidence="2" type="ORF">GA0070610_2748</name>
</gene>
<protein>
    <recommendedName>
        <fullName evidence="1">DUF4158 domain-containing protein</fullName>
    </recommendedName>
</protein>